<dbReference type="OrthoDB" id="9768524at2"/>
<evidence type="ECO:0000313" key="3">
    <source>
        <dbReference type="EMBL" id="OUM20688.1"/>
    </source>
</evidence>
<name>A0A252F4H9_9FIRM</name>
<accession>A0A252F4H9</accession>
<reference evidence="3 4" key="1">
    <citation type="submission" date="2017-05" db="EMBL/GenBank/DDBJ databases">
        <title>Butyricicoccus porcorum sp. nov. a butyrate-producing bacterium from the swine intestinal tract.</title>
        <authorList>
            <person name="Trachsel J."/>
            <person name="Humphrey S."/>
            <person name="Allen H.K."/>
        </authorList>
    </citation>
    <scope>NUCLEOTIDE SEQUENCE [LARGE SCALE GENOMIC DNA]</scope>
    <source>
        <strain evidence="3">BB10</strain>
    </source>
</reference>
<keyword evidence="4" id="KW-1185">Reference proteome</keyword>
<dbReference type="AlphaFoldDB" id="A0A252F4H9"/>
<dbReference type="InterPro" id="IPR025641">
    <property type="entry name" value="DUF4340"/>
</dbReference>
<evidence type="ECO:0000259" key="2">
    <source>
        <dbReference type="Pfam" id="PF14238"/>
    </source>
</evidence>
<feature type="domain" description="DUF4340" evidence="2">
    <location>
        <begin position="231"/>
        <end position="410"/>
    </location>
</feature>
<evidence type="ECO:0000313" key="4">
    <source>
        <dbReference type="Proteomes" id="UP000194903"/>
    </source>
</evidence>
<gene>
    <name evidence="3" type="ORF">CBW42_07645</name>
</gene>
<dbReference type="RefSeq" id="WP_087019431.1">
    <property type="nucleotide sequence ID" value="NZ_CP178353.1"/>
</dbReference>
<dbReference type="EMBL" id="NHOC01000005">
    <property type="protein sequence ID" value="OUM20688.1"/>
    <property type="molecule type" value="Genomic_DNA"/>
</dbReference>
<feature type="region of interest" description="Disordered" evidence="1">
    <location>
        <begin position="62"/>
        <end position="82"/>
    </location>
</feature>
<comment type="caution">
    <text evidence="3">The sequence shown here is derived from an EMBL/GenBank/DDBJ whole genome shotgun (WGS) entry which is preliminary data.</text>
</comment>
<dbReference type="Proteomes" id="UP000194903">
    <property type="component" value="Unassembled WGS sequence"/>
</dbReference>
<dbReference type="Pfam" id="PF14238">
    <property type="entry name" value="DUF4340"/>
    <property type="match status" value="1"/>
</dbReference>
<sequence length="467" mass="49536">MTKNTKRLLFGVIAVAVLGGTYAALLLHPAEEEADSVPSEELVSMDTADLASVQVTLRDGSSFTMTTSSDDSGTSYTMSGASEDDYSESLMQGLMDAACDISARPIEETCSDPEKYGLSAEDDTNTLVITDTDGTAVTLTIGLSGELGTYCSTNGGTAVYLLDSDTAETLTQAQSYYRNLTVLGGYYSLSDELKSLTIDHMDDGTTVTLSARDTSDMDSDVAQAYSKYVFTAPLSCDADDDELSTGLLSGLQSGLTAQSIVEDNPSDLSRYGLDDPTRIELAASSLDAAILIGDETDDGGIYVMKEGGKTVYLCTASDYSFLEEDWNDWRSTNLLPCALSEVDKITVTQGDETHTVDITHVEADENESDDADDDTATLDGADMTDDALEQFFLAITSVNYTRLIDDPQDAAASATVTLTMNDGSTRSLAFTKGGSREYLVSVDGGAYAYGVPQDDLTSILDALTTGA</sequence>
<feature type="compositionally biased region" description="Low complexity" evidence="1">
    <location>
        <begin position="62"/>
        <end position="80"/>
    </location>
</feature>
<organism evidence="3 4">
    <name type="scientific">Butyricicoccus porcorum</name>
    <dbReference type="NCBI Taxonomy" id="1945634"/>
    <lineage>
        <taxon>Bacteria</taxon>
        <taxon>Bacillati</taxon>
        <taxon>Bacillota</taxon>
        <taxon>Clostridia</taxon>
        <taxon>Eubacteriales</taxon>
        <taxon>Butyricicoccaceae</taxon>
        <taxon>Butyricicoccus</taxon>
    </lineage>
</organism>
<evidence type="ECO:0000256" key="1">
    <source>
        <dbReference type="SAM" id="MobiDB-lite"/>
    </source>
</evidence>
<proteinExistence type="predicted"/>
<protein>
    <recommendedName>
        <fullName evidence="2">DUF4340 domain-containing protein</fullName>
    </recommendedName>
</protein>